<name>A0A517Y1X9_9BACT</name>
<dbReference type="InterPro" id="IPR017896">
    <property type="entry name" value="4Fe4S_Fe-S-bd"/>
</dbReference>
<keyword evidence="3" id="KW-0285">Flavoprotein</keyword>
<dbReference type="InterPro" id="IPR000172">
    <property type="entry name" value="GMC_OxRdtase_N"/>
</dbReference>
<protein>
    <submittedName>
        <fullName evidence="7">6'''-hydroxyparomomycin C oxidase</fullName>
        <ecNumber evidence="7">1.1.3.-</ecNumber>
    </submittedName>
</protein>
<keyword evidence="8" id="KW-1185">Reference proteome</keyword>
<evidence type="ECO:0000259" key="6">
    <source>
        <dbReference type="PROSITE" id="PS51379"/>
    </source>
</evidence>
<evidence type="ECO:0000256" key="5">
    <source>
        <dbReference type="ARBA" id="ARBA00023002"/>
    </source>
</evidence>
<comment type="cofactor">
    <cofactor evidence="1">
        <name>FAD</name>
        <dbReference type="ChEBI" id="CHEBI:57692"/>
    </cofactor>
</comment>
<proteinExistence type="inferred from homology"/>
<evidence type="ECO:0000313" key="7">
    <source>
        <dbReference type="EMBL" id="QDU23718.1"/>
    </source>
</evidence>
<organism evidence="7 8">
    <name type="scientific">Urbifossiella limnaea</name>
    <dbReference type="NCBI Taxonomy" id="2528023"/>
    <lineage>
        <taxon>Bacteria</taxon>
        <taxon>Pseudomonadati</taxon>
        <taxon>Planctomycetota</taxon>
        <taxon>Planctomycetia</taxon>
        <taxon>Gemmatales</taxon>
        <taxon>Gemmataceae</taxon>
        <taxon>Urbifossiella</taxon>
    </lineage>
</organism>
<gene>
    <name evidence="7" type="primary">livQ</name>
    <name evidence="7" type="ORF">ETAA1_57240</name>
</gene>
<feature type="domain" description="4Fe-4S ferredoxin-type" evidence="6">
    <location>
        <begin position="197"/>
        <end position="227"/>
    </location>
</feature>
<dbReference type="InterPro" id="IPR051473">
    <property type="entry name" value="P2Ox-like"/>
</dbReference>
<dbReference type="Pfam" id="PF00732">
    <property type="entry name" value="GMC_oxred_N"/>
    <property type="match status" value="1"/>
</dbReference>
<dbReference type="KEGG" id="uli:ETAA1_57240"/>
<evidence type="ECO:0000256" key="3">
    <source>
        <dbReference type="ARBA" id="ARBA00022630"/>
    </source>
</evidence>
<dbReference type="PROSITE" id="PS51379">
    <property type="entry name" value="4FE4S_FER_2"/>
    <property type="match status" value="1"/>
</dbReference>
<dbReference type="Gene3D" id="3.50.50.60">
    <property type="entry name" value="FAD/NAD(P)-binding domain"/>
    <property type="match status" value="2"/>
</dbReference>
<dbReference type="InterPro" id="IPR007867">
    <property type="entry name" value="GMC_OxRtase_C"/>
</dbReference>
<dbReference type="PANTHER" id="PTHR42784">
    <property type="entry name" value="PYRANOSE 2-OXIDASE"/>
    <property type="match status" value="1"/>
</dbReference>
<dbReference type="AlphaFoldDB" id="A0A517Y1X9"/>
<dbReference type="RefSeq" id="WP_145243945.1">
    <property type="nucleotide sequence ID" value="NZ_CP036273.1"/>
</dbReference>
<dbReference type="Proteomes" id="UP000319576">
    <property type="component" value="Chromosome"/>
</dbReference>
<evidence type="ECO:0000256" key="2">
    <source>
        <dbReference type="ARBA" id="ARBA00010790"/>
    </source>
</evidence>
<dbReference type="EMBL" id="CP036273">
    <property type="protein sequence ID" value="QDU23718.1"/>
    <property type="molecule type" value="Genomic_DNA"/>
</dbReference>
<sequence length="516" mass="55477">MVAANRPPRTSLAVVPGAPPVSRDCDVLVIGSGAGGATFAYACARAGKSVVLVERGRPAPPADADEKATLIDKAPYDDRTVEVNGALKRLYMGGVPGGGTALFGGALLRPSRDDFHPGRHYGHRLGREVWDWPVGYDDLAPHYAEAERLFGVAGSGDEDYGPLPRPAAYPHEPLPLHPVNERLMTAARRRGLKPFRLPLAIDPTKCLRCGACAGYVCPTGARGSALHLIDRASADGLPLRVLTGVEVEALDRDGGGRVTGVRLRDRATGRESVVRARRYAVAAGAIHSPALLLRSGMTGEHVGRHYMPHLSPITVGLFRTPTEAEDTFVKQVGFTDFYFGTRKTPHKMGLVSSLPVPGPHMTAKMTPRFLPRKLVHFLRRRMLPMAGIVEDLPDPANRVTLGADGRPRLRHRFGAYDLYRGKRLGREMARILKQAGAVVAVRKLFASDEHVAHQCGTLRFGADPAHAVLDRDCRVFGHPNVFVVDGSFMPTSLGVGPALTIVANALRVAGVAAAEL</sequence>
<dbReference type="GO" id="GO:0016614">
    <property type="term" value="F:oxidoreductase activity, acting on CH-OH group of donors"/>
    <property type="evidence" value="ECO:0007669"/>
    <property type="project" value="InterPro"/>
</dbReference>
<dbReference type="GO" id="GO:0050660">
    <property type="term" value="F:flavin adenine dinucleotide binding"/>
    <property type="evidence" value="ECO:0007669"/>
    <property type="project" value="InterPro"/>
</dbReference>
<dbReference type="Pfam" id="PF05199">
    <property type="entry name" value="GMC_oxred_C"/>
    <property type="match status" value="1"/>
</dbReference>
<evidence type="ECO:0000256" key="1">
    <source>
        <dbReference type="ARBA" id="ARBA00001974"/>
    </source>
</evidence>
<evidence type="ECO:0000313" key="8">
    <source>
        <dbReference type="Proteomes" id="UP000319576"/>
    </source>
</evidence>
<accession>A0A517Y1X9</accession>
<dbReference type="InterPro" id="IPR036188">
    <property type="entry name" value="FAD/NAD-bd_sf"/>
</dbReference>
<dbReference type="PANTHER" id="PTHR42784:SF1">
    <property type="entry name" value="PYRANOSE 2-OXIDASE"/>
    <property type="match status" value="1"/>
</dbReference>
<comment type="similarity">
    <text evidence="2">Belongs to the GMC oxidoreductase family.</text>
</comment>
<keyword evidence="4" id="KW-0274">FAD</keyword>
<reference evidence="7 8" key="1">
    <citation type="submission" date="2019-02" db="EMBL/GenBank/DDBJ databases">
        <title>Deep-cultivation of Planctomycetes and their phenomic and genomic characterization uncovers novel biology.</title>
        <authorList>
            <person name="Wiegand S."/>
            <person name="Jogler M."/>
            <person name="Boedeker C."/>
            <person name="Pinto D."/>
            <person name="Vollmers J."/>
            <person name="Rivas-Marin E."/>
            <person name="Kohn T."/>
            <person name="Peeters S.H."/>
            <person name="Heuer A."/>
            <person name="Rast P."/>
            <person name="Oberbeckmann S."/>
            <person name="Bunk B."/>
            <person name="Jeske O."/>
            <person name="Meyerdierks A."/>
            <person name="Storesund J.E."/>
            <person name="Kallscheuer N."/>
            <person name="Luecker S."/>
            <person name="Lage O.M."/>
            <person name="Pohl T."/>
            <person name="Merkel B.J."/>
            <person name="Hornburger P."/>
            <person name="Mueller R.-W."/>
            <person name="Bruemmer F."/>
            <person name="Labrenz M."/>
            <person name="Spormann A.M."/>
            <person name="Op den Camp H."/>
            <person name="Overmann J."/>
            <person name="Amann R."/>
            <person name="Jetten M.S.M."/>
            <person name="Mascher T."/>
            <person name="Medema M.H."/>
            <person name="Devos D.P."/>
            <person name="Kaster A.-K."/>
            <person name="Ovreas L."/>
            <person name="Rohde M."/>
            <person name="Galperin M.Y."/>
            <person name="Jogler C."/>
        </authorList>
    </citation>
    <scope>NUCLEOTIDE SEQUENCE [LARGE SCALE GENOMIC DNA]</scope>
    <source>
        <strain evidence="7 8">ETA_A1</strain>
    </source>
</reference>
<keyword evidence="5 7" id="KW-0560">Oxidoreductase</keyword>
<dbReference type="EC" id="1.1.3.-" evidence="7"/>
<dbReference type="OrthoDB" id="9787779at2"/>
<evidence type="ECO:0000256" key="4">
    <source>
        <dbReference type="ARBA" id="ARBA00022827"/>
    </source>
</evidence>
<dbReference type="SUPFAM" id="SSF51905">
    <property type="entry name" value="FAD/NAD(P)-binding domain"/>
    <property type="match status" value="1"/>
</dbReference>